<sequence length="64" mass="7260">MTITVPFISQLWLTRSGYVKYVKKIGANALKIVLPVQQKAAVSETHVSLRLRSSSFNILNDWKL</sequence>
<protein>
    <submittedName>
        <fullName evidence="1">Uncharacterized protein</fullName>
    </submittedName>
</protein>
<dbReference type="AlphaFoldDB" id="A0A1H3UMH1"/>
<accession>A0A1H3UMH1</accession>
<evidence type="ECO:0000313" key="2">
    <source>
        <dbReference type="Proteomes" id="UP000198935"/>
    </source>
</evidence>
<reference evidence="2" key="1">
    <citation type="submission" date="2016-10" db="EMBL/GenBank/DDBJ databases">
        <authorList>
            <person name="Varghese N."/>
            <person name="Submissions S."/>
        </authorList>
    </citation>
    <scope>NUCLEOTIDE SEQUENCE [LARGE SCALE GENOMIC DNA]</scope>
    <source>
        <strain evidence="2">SP</strain>
    </source>
</reference>
<dbReference type="EMBL" id="FNPI01000023">
    <property type="protein sequence ID" value="SDZ63588.1"/>
    <property type="molecule type" value="Genomic_DNA"/>
</dbReference>
<dbReference type="Proteomes" id="UP000198935">
    <property type="component" value="Unassembled WGS sequence"/>
</dbReference>
<keyword evidence="2" id="KW-1185">Reference proteome</keyword>
<name>A0A1H3UMH1_9BACI</name>
<proteinExistence type="predicted"/>
<organism evidence="1 2">
    <name type="scientific">Evansella caseinilytica</name>
    <dbReference type="NCBI Taxonomy" id="1503961"/>
    <lineage>
        <taxon>Bacteria</taxon>
        <taxon>Bacillati</taxon>
        <taxon>Bacillota</taxon>
        <taxon>Bacilli</taxon>
        <taxon>Bacillales</taxon>
        <taxon>Bacillaceae</taxon>
        <taxon>Evansella</taxon>
    </lineage>
</organism>
<gene>
    <name evidence="1" type="ORF">SAMN05421736_12365</name>
</gene>
<evidence type="ECO:0000313" key="1">
    <source>
        <dbReference type="EMBL" id="SDZ63588.1"/>
    </source>
</evidence>